<sequence>MAVSTQSGPGCWMVALPGTDGKQYVYRVYAPYDALLGDLFWAAFHCHDDSRFPRAYDCFDAARIWRLPSPHGGGR</sequence>
<reference evidence="1 2" key="1">
    <citation type="submission" date="2023-05" db="EMBL/GenBank/DDBJ databases">
        <title>Streptantibioticus silvisoli sp. nov., acidotolerant actinomycetes 1 from pine litter.</title>
        <authorList>
            <person name="Swiecimska M."/>
            <person name="Golinska P."/>
            <person name="Sangal V."/>
            <person name="Wachnowicz B."/>
            <person name="Goodfellow M."/>
        </authorList>
    </citation>
    <scope>NUCLEOTIDE SEQUENCE [LARGE SCALE GENOMIC DNA]</scope>
    <source>
        <strain evidence="1 2">DSM 42109</strain>
    </source>
</reference>
<dbReference type="RefSeq" id="WP_274046378.1">
    <property type="nucleotide sequence ID" value="NZ_JANCPR020000031.1"/>
</dbReference>
<evidence type="ECO:0000313" key="2">
    <source>
        <dbReference type="Proteomes" id="UP001214441"/>
    </source>
</evidence>
<protein>
    <submittedName>
        <fullName evidence="1">Uncharacterized protein</fullName>
    </submittedName>
</protein>
<organism evidence="1 2">
    <name type="scientific">Streptomyces iconiensis</name>
    <dbReference type="NCBI Taxonomy" id="1384038"/>
    <lineage>
        <taxon>Bacteria</taxon>
        <taxon>Bacillati</taxon>
        <taxon>Actinomycetota</taxon>
        <taxon>Actinomycetes</taxon>
        <taxon>Kitasatosporales</taxon>
        <taxon>Streptomycetaceae</taxon>
        <taxon>Streptomyces</taxon>
    </lineage>
</organism>
<accession>A0ABT7A2W7</accession>
<dbReference type="Proteomes" id="UP001214441">
    <property type="component" value="Unassembled WGS sequence"/>
</dbReference>
<gene>
    <name evidence="1" type="ORF">NMN56_027815</name>
</gene>
<keyword evidence="2" id="KW-1185">Reference proteome</keyword>
<evidence type="ECO:0000313" key="1">
    <source>
        <dbReference type="EMBL" id="MDJ1135693.1"/>
    </source>
</evidence>
<comment type="caution">
    <text evidence="1">The sequence shown here is derived from an EMBL/GenBank/DDBJ whole genome shotgun (WGS) entry which is preliminary data.</text>
</comment>
<name>A0ABT7A2W7_9ACTN</name>
<proteinExistence type="predicted"/>
<dbReference type="EMBL" id="JANCPR020000031">
    <property type="protein sequence ID" value="MDJ1135693.1"/>
    <property type="molecule type" value="Genomic_DNA"/>
</dbReference>